<gene>
    <name evidence="3" type="ORF">KAF25_007662</name>
</gene>
<comment type="similarity">
    <text evidence="1">Belongs to the methyltransferase superfamily. LaeA methyltransferase family.</text>
</comment>
<dbReference type="Pfam" id="PF13489">
    <property type="entry name" value="Methyltransf_23"/>
    <property type="match status" value="1"/>
</dbReference>
<comment type="caution">
    <text evidence="3">The sequence shown here is derived from an EMBL/GenBank/DDBJ whole genome shotgun (WGS) entry which is preliminary data.</text>
</comment>
<evidence type="ECO:0000313" key="3">
    <source>
        <dbReference type="EMBL" id="KAG5657629.1"/>
    </source>
</evidence>
<feature type="compositionally biased region" description="Polar residues" evidence="2">
    <location>
        <begin position="50"/>
        <end position="59"/>
    </location>
</feature>
<feature type="compositionally biased region" description="Low complexity" evidence="2">
    <location>
        <begin position="9"/>
        <end position="21"/>
    </location>
</feature>
<dbReference type="AlphaFoldDB" id="A0A9P7KPW5"/>
<dbReference type="InterPro" id="IPR029063">
    <property type="entry name" value="SAM-dependent_MTases_sf"/>
</dbReference>
<evidence type="ECO:0008006" key="5">
    <source>
        <dbReference type="Google" id="ProtNLM"/>
    </source>
</evidence>
<evidence type="ECO:0000313" key="4">
    <source>
        <dbReference type="Proteomes" id="UP000782241"/>
    </source>
</evidence>
<dbReference type="Proteomes" id="UP000782241">
    <property type="component" value="Unassembled WGS sequence"/>
</dbReference>
<dbReference type="Gene3D" id="3.40.50.150">
    <property type="entry name" value="Vaccinia Virus protein VP39"/>
    <property type="match status" value="1"/>
</dbReference>
<name>A0A9P7KPW5_9HYPO</name>
<feature type="region of interest" description="Disordered" evidence="2">
    <location>
        <begin position="1"/>
        <end position="59"/>
    </location>
</feature>
<dbReference type="SUPFAM" id="SSF53335">
    <property type="entry name" value="S-adenosyl-L-methionine-dependent methyltransferases"/>
    <property type="match status" value="1"/>
</dbReference>
<protein>
    <recommendedName>
        <fullName evidence="5">Methyltransferase</fullName>
    </recommendedName>
</protein>
<accession>A0A9P7KPW5</accession>
<keyword evidence="4" id="KW-1185">Reference proteome</keyword>
<proteinExistence type="inferred from homology"/>
<reference evidence="3" key="1">
    <citation type="submission" date="2021-04" db="EMBL/GenBank/DDBJ databases">
        <title>Draft genome of Fusarium avenaceum strain F156N33, isolated from an atmospheric sample in Virginia.</title>
        <authorList>
            <person name="Yang S."/>
            <person name="Vinatzer B.A."/>
            <person name="Coleman J."/>
        </authorList>
    </citation>
    <scope>NUCLEOTIDE SEQUENCE</scope>
    <source>
        <strain evidence="3">F156N33</strain>
    </source>
</reference>
<sequence length="383" mass="43625">MAEQPIPSPALAATPTAEPALGSASPPPPQTELIAADNENDDTHDDADSSLGSDAESSTASVSASILEYRRSQGRTYHSDKFTTNYFLPNDDQQLESVDLTHHYLTILLDEKLFLAPVKEEKLQVDHLTLETTYNCMADIVFGQCTLRFVLKKLLSLLNRLSEFADRYPNAEIIGTDLSPCQPEWVPPNVRFEIDDAVMGWTWEPNEFDFIHIRYVFGAIKDWTALFREAYRCCAPGGWVQSAEADVEFRCDDGTIDKEPNLKIYKKLFEEGGKILGNPFFVYDQQVKGFEDAGFEDIETVDYKIPVGDWPKDPKLAEVGRYVRACLENDIEGYTLMMWQDVLKWPKDEYQIFLMSIRKAIRNPKIHTYMRVRYVYGRKPGGS</sequence>
<dbReference type="CDD" id="cd02440">
    <property type="entry name" value="AdoMet_MTases"/>
    <property type="match status" value="1"/>
</dbReference>
<dbReference type="PANTHER" id="PTHR43591">
    <property type="entry name" value="METHYLTRANSFERASE"/>
    <property type="match status" value="1"/>
</dbReference>
<dbReference type="EMBL" id="JAGPUO010000016">
    <property type="protein sequence ID" value="KAG5657629.1"/>
    <property type="molecule type" value="Genomic_DNA"/>
</dbReference>
<dbReference type="PANTHER" id="PTHR43591:SF10">
    <property type="entry name" value="ABC TRANSMEMBRANE TYPE-1 DOMAIN-CONTAINING PROTEIN-RELATED"/>
    <property type="match status" value="1"/>
</dbReference>
<organism evidence="3 4">
    <name type="scientific">Fusarium avenaceum</name>
    <dbReference type="NCBI Taxonomy" id="40199"/>
    <lineage>
        <taxon>Eukaryota</taxon>
        <taxon>Fungi</taxon>
        <taxon>Dikarya</taxon>
        <taxon>Ascomycota</taxon>
        <taxon>Pezizomycotina</taxon>
        <taxon>Sordariomycetes</taxon>
        <taxon>Hypocreomycetidae</taxon>
        <taxon>Hypocreales</taxon>
        <taxon>Nectriaceae</taxon>
        <taxon>Fusarium</taxon>
        <taxon>Fusarium tricinctum species complex</taxon>
    </lineage>
</organism>
<dbReference type="GO" id="GO:0008168">
    <property type="term" value="F:methyltransferase activity"/>
    <property type="evidence" value="ECO:0007669"/>
    <property type="project" value="TreeGrafter"/>
</dbReference>
<evidence type="ECO:0000256" key="2">
    <source>
        <dbReference type="SAM" id="MobiDB-lite"/>
    </source>
</evidence>
<evidence type="ECO:0000256" key="1">
    <source>
        <dbReference type="ARBA" id="ARBA00038158"/>
    </source>
</evidence>